<proteinExistence type="inferred from homology"/>
<keyword evidence="1 2" id="KW-0963">Cytoplasm</keyword>
<dbReference type="EMBL" id="JANCLU010000002">
    <property type="protein sequence ID" value="MCP8937559.1"/>
    <property type="molecule type" value="Genomic_DNA"/>
</dbReference>
<accession>A0ABT1L7U4</accession>
<dbReference type="PIRSF" id="PIRSF018296">
    <property type="entry name" value="Format_dh_formtn"/>
    <property type="match status" value="1"/>
</dbReference>
<evidence type="ECO:0000259" key="5">
    <source>
        <dbReference type="Pfam" id="PF24860"/>
    </source>
</evidence>
<dbReference type="Proteomes" id="UP001205890">
    <property type="component" value="Unassembled WGS sequence"/>
</dbReference>
<evidence type="ECO:0000259" key="4">
    <source>
        <dbReference type="Pfam" id="PF24859"/>
    </source>
</evidence>
<comment type="similarity">
    <text evidence="2">Belongs to the FdhE family.</text>
</comment>
<dbReference type="Pfam" id="PF24859">
    <property type="entry name" value="FdhE_central"/>
    <property type="match status" value="1"/>
</dbReference>
<dbReference type="SUPFAM" id="SSF144020">
    <property type="entry name" value="FdhE-like"/>
    <property type="match status" value="1"/>
</dbReference>
<dbReference type="Gene3D" id="3.90.1670.10">
    <property type="entry name" value="FdhE-like domain"/>
    <property type="match status" value="1"/>
</dbReference>
<evidence type="ECO:0000313" key="6">
    <source>
        <dbReference type="EMBL" id="MCP8937559.1"/>
    </source>
</evidence>
<dbReference type="RefSeq" id="WP_254738664.1">
    <property type="nucleotide sequence ID" value="NZ_JANCLU010000002.1"/>
</dbReference>
<reference evidence="6 7" key="1">
    <citation type="submission" date="2022-07" db="EMBL/GenBank/DDBJ databases">
        <authorList>
            <person name="Li W.-J."/>
            <person name="Deng Q.-Q."/>
        </authorList>
    </citation>
    <scope>NUCLEOTIDE SEQUENCE [LARGE SCALE GENOMIC DNA]</scope>
    <source>
        <strain evidence="6 7">SYSU M60028</strain>
    </source>
</reference>
<gene>
    <name evidence="2 6" type="primary">fdhE</name>
    <name evidence="6" type="ORF">NK718_03445</name>
</gene>
<comment type="function">
    <text evidence="2">Necessary for formate dehydrogenase activity.</text>
</comment>
<dbReference type="InterPro" id="IPR006452">
    <property type="entry name" value="Formate_DH_accessory"/>
</dbReference>
<dbReference type="NCBIfam" id="TIGR01562">
    <property type="entry name" value="FdhE"/>
    <property type="match status" value="1"/>
</dbReference>
<sequence>MSSPVAPQFQPVHIGDAAEPPLAVAPDPASLFARRAARFRDLVPDHPLGPYLAFLGDLAGAQAAVVADLPPPSLPAAEQMERAYEHGMAPIARASVEVDAAMLDTLSRLFDAAAGMDMPEASAAALAGVRAASPDEMRQMIGNVLEDALPAHELAEHVFVAAGLQVHFARLAASLAAERLSSVADGACPACGGPPVASEVVGWSGAHGTRFVSCATCATRWHVVRIKCVACSSTKGIRYSHVEGTADTIKAECCDACGCYLKIFHTATDPKLDPVADDVASAGLDLMVREEGYRRAGFNVFLAGF</sequence>
<evidence type="ECO:0000256" key="2">
    <source>
        <dbReference type="HAMAP-Rule" id="MF_00611"/>
    </source>
</evidence>
<evidence type="ECO:0000256" key="1">
    <source>
        <dbReference type="ARBA" id="ARBA00022490"/>
    </source>
</evidence>
<dbReference type="Pfam" id="PF24860">
    <property type="entry name" value="FdhE_C"/>
    <property type="match status" value="1"/>
</dbReference>
<protein>
    <recommendedName>
        <fullName evidence="2">Protein FdhE homolog</fullName>
    </recommendedName>
</protein>
<dbReference type="CDD" id="cd16341">
    <property type="entry name" value="FdhE"/>
    <property type="match status" value="1"/>
</dbReference>
<comment type="subcellular location">
    <subcellularLocation>
        <location evidence="2">Cytoplasm</location>
    </subcellularLocation>
</comment>
<feature type="domain" description="FdhE central" evidence="4">
    <location>
        <begin position="188"/>
        <end position="225"/>
    </location>
</feature>
<dbReference type="PANTHER" id="PTHR37689:SF1">
    <property type="entry name" value="PROTEIN FDHE"/>
    <property type="match status" value="1"/>
</dbReference>
<comment type="caution">
    <text evidence="6">The sequence shown here is derived from an EMBL/GenBank/DDBJ whole genome shotgun (WGS) entry which is preliminary data.</text>
</comment>
<evidence type="ECO:0000313" key="7">
    <source>
        <dbReference type="Proteomes" id="UP001205890"/>
    </source>
</evidence>
<dbReference type="InterPro" id="IPR024064">
    <property type="entry name" value="FdhE-like_sf"/>
</dbReference>
<feature type="domain" description="FdhE C-terminal" evidence="5">
    <location>
        <begin position="226"/>
        <end position="302"/>
    </location>
</feature>
<dbReference type="Pfam" id="PF04216">
    <property type="entry name" value="FdhE_N"/>
    <property type="match status" value="1"/>
</dbReference>
<organism evidence="6 7">
    <name type="scientific">Alsobacter ponti</name>
    <dbReference type="NCBI Taxonomy" id="2962936"/>
    <lineage>
        <taxon>Bacteria</taxon>
        <taxon>Pseudomonadati</taxon>
        <taxon>Pseudomonadota</taxon>
        <taxon>Alphaproteobacteria</taxon>
        <taxon>Hyphomicrobiales</taxon>
        <taxon>Alsobacteraceae</taxon>
        <taxon>Alsobacter</taxon>
    </lineage>
</organism>
<evidence type="ECO:0000259" key="3">
    <source>
        <dbReference type="Pfam" id="PF04216"/>
    </source>
</evidence>
<feature type="domain" description="FdhE N-terminal" evidence="3">
    <location>
        <begin position="20"/>
        <end position="184"/>
    </location>
</feature>
<dbReference type="HAMAP" id="MF_00611">
    <property type="entry name" value="FdeH"/>
    <property type="match status" value="1"/>
</dbReference>
<keyword evidence="7" id="KW-1185">Reference proteome</keyword>
<dbReference type="InterPro" id="IPR056796">
    <property type="entry name" value="FdhE_C"/>
</dbReference>
<dbReference type="InterPro" id="IPR056774">
    <property type="entry name" value="FdhE_N"/>
</dbReference>
<name>A0ABT1L7U4_9HYPH</name>
<dbReference type="PANTHER" id="PTHR37689">
    <property type="entry name" value="PROTEIN FDHE"/>
    <property type="match status" value="1"/>
</dbReference>
<dbReference type="InterPro" id="IPR056797">
    <property type="entry name" value="FdhE_central"/>
</dbReference>